<dbReference type="InterPro" id="IPR036230">
    <property type="entry name" value="LeuA_allosteric_dom_sf"/>
</dbReference>
<evidence type="ECO:0000256" key="2">
    <source>
        <dbReference type="ARBA" id="ARBA00006154"/>
    </source>
</evidence>
<dbReference type="OrthoDB" id="9803573at2"/>
<dbReference type="SUPFAM" id="SSF110921">
    <property type="entry name" value="2-isopropylmalate synthase LeuA, allosteric (dimerisation) domain"/>
    <property type="match status" value="1"/>
</dbReference>
<dbReference type="GO" id="GO:0003852">
    <property type="term" value="F:2-isopropylmalate synthase activity"/>
    <property type="evidence" value="ECO:0007669"/>
    <property type="project" value="InterPro"/>
</dbReference>
<comment type="catalytic activity">
    <reaction evidence="7">
        <text>pyruvate + acetyl-CoA + H2O = (3R)-citramalate + CoA + H(+)</text>
        <dbReference type="Rhea" id="RHEA:19045"/>
        <dbReference type="ChEBI" id="CHEBI:15361"/>
        <dbReference type="ChEBI" id="CHEBI:15377"/>
        <dbReference type="ChEBI" id="CHEBI:15378"/>
        <dbReference type="ChEBI" id="CHEBI:30934"/>
        <dbReference type="ChEBI" id="CHEBI:57287"/>
        <dbReference type="ChEBI" id="CHEBI:57288"/>
        <dbReference type="EC" id="2.3.3.21"/>
    </reaction>
</comment>
<dbReference type="SUPFAM" id="SSF51569">
    <property type="entry name" value="Aldolase"/>
    <property type="match status" value="1"/>
</dbReference>
<keyword evidence="6" id="KW-0100">Branched-chain amino acid biosynthesis</keyword>
<dbReference type="SMART" id="SM00917">
    <property type="entry name" value="LeuA_dimer"/>
    <property type="match status" value="1"/>
</dbReference>
<dbReference type="InterPro" id="IPR013709">
    <property type="entry name" value="2-isopropylmalate_synth_dimer"/>
</dbReference>
<comment type="pathway">
    <text evidence="1">Amino-acid biosynthesis; L-isoleucine biosynthesis; 2-oxobutanoate from pyruvate: step 1/3.</text>
</comment>
<dbReference type="Pfam" id="PF22617">
    <property type="entry name" value="HCS_D2"/>
    <property type="match status" value="1"/>
</dbReference>
<dbReference type="PROSITE" id="PS50991">
    <property type="entry name" value="PYR_CT"/>
    <property type="match status" value="1"/>
</dbReference>
<keyword evidence="4" id="KW-0412">Isoleucine biosynthesis</keyword>
<evidence type="ECO:0000259" key="10">
    <source>
        <dbReference type="PROSITE" id="PS50991"/>
    </source>
</evidence>
<protein>
    <recommendedName>
        <fullName evidence="8">Citramalate synthase</fullName>
        <ecNumber evidence="8">2.3.3.21</ecNumber>
    </recommendedName>
</protein>
<dbReference type="AlphaFoldDB" id="A0A3D9HWY2"/>
<sequence length="530" mass="58269">MADRIYLFDTTLRDGAQTTGVDFSVADKIAIAEALDEIGIDYVEGGWPGANPTDDTFFTEPPKLKGAKLVAFGMTRRPGRSAENDPGLAPLVNSKANALCLVGKAWDFHVDVALEIEHDENVAMIRDSIAFGHARKGEAMYDAEHFFDGYKANPQFALKCITAAYEAGARWIVLCDTNGGTMPDEVERIVREVSKHVPGDHLGIHAHNDTEQAVANSLAAVRGGARQVQGTINGLGERCGNANMMSLIPSLMIKMGFDTGISPVNLKKLTHLSRMLDERLNRAPNRHQAYVGESAFAHKGGLHVSAVAKDPKTYEHVEPECVGNRRHIVVSDQAGRSNLLARLDDLGIEMPGEDKIRLLLDSLKQQEFKGYAYDGAEASFELLARKAMGEVPVYFRLSRFRVMDDRRWSARGELVTESEATVTVKVKEEEVMRVAMGNGPVNALDVALRQALVECYPTLQHMHLVDYKVRIMPPRADGTGTDAVTRVVIESADAEGHRWSTVGVSANIIDASYVALRDAYTYMLYREGVR</sequence>
<dbReference type="RefSeq" id="WP_115935023.1">
    <property type="nucleotide sequence ID" value="NZ_QRDW01000001.1"/>
</dbReference>
<evidence type="ECO:0000313" key="11">
    <source>
        <dbReference type="EMBL" id="RED53925.1"/>
    </source>
</evidence>
<dbReference type="UniPathway" id="UPA00047">
    <property type="reaction ID" value="UER00066"/>
</dbReference>
<dbReference type="InterPro" id="IPR013785">
    <property type="entry name" value="Aldolase_TIM"/>
</dbReference>
<dbReference type="InterPro" id="IPR054691">
    <property type="entry name" value="LeuA/HCS_post-cat"/>
</dbReference>
<organism evidence="11 12">
    <name type="scientific">Aestuariispira insulae</name>
    <dbReference type="NCBI Taxonomy" id="1461337"/>
    <lineage>
        <taxon>Bacteria</taxon>
        <taxon>Pseudomonadati</taxon>
        <taxon>Pseudomonadota</taxon>
        <taxon>Alphaproteobacteria</taxon>
        <taxon>Rhodospirillales</taxon>
        <taxon>Kiloniellaceae</taxon>
        <taxon>Aestuariispira</taxon>
    </lineage>
</organism>
<evidence type="ECO:0000256" key="9">
    <source>
        <dbReference type="RuleBase" id="RU003523"/>
    </source>
</evidence>
<dbReference type="InterPro" id="IPR002034">
    <property type="entry name" value="AIPM/Hcit_synth_CS"/>
</dbReference>
<reference evidence="11 12" key="1">
    <citation type="submission" date="2018-07" db="EMBL/GenBank/DDBJ databases">
        <title>Genomic Encyclopedia of Type Strains, Phase III (KMG-III): the genomes of soil and plant-associated and newly described type strains.</title>
        <authorList>
            <person name="Whitman W."/>
        </authorList>
    </citation>
    <scope>NUCLEOTIDE SEQUENCE [LARGE SCALE GENOMIC DNA]</scope>
    <source>
        <strain evidence="11 12">CECT 8488</strain>
    </source>
</reference>
<evidence type="ECO:0000256" key="7">
    <source>
        <dbReference type="ARBA" id="ARBA00048263"/>
    </source>
</evidence>
<evidence type="ECO:0000256" key="5">
    <source>
        <dbReference type="ARBA" id="ARBA00022679"/>
    </source>
</evidence>
<comment type="similarity">
    <text evidence="2 9">Belongs to the alpha-IPM synthase/homocitrate synthase family.</text>
</comment>
<dbReference type="EC" id="2.3.3.21" evidence="8"/>
<dbReference type="PROSITE" id="PS00815">
    <property type="entry name" value="AIPM_HOMOCIT_SYNTH_1"/>
    <property type="match status" value="1"/>
</dbReference>
<keyword evidence="5 9" id="KW-0808">Transferase</keyword>
<dbReference type="Proteomes" id="UP000256845">
    <property type="component" value="Unassembled WGS sequence"/>
</dbReference>
<accession>A0A3D9HWY2</accession>
<dbReference type="Pfam" id="PF00682">
    <property type="entry name" value="HMGL-like"/>
    <property type="match status" value="1"/>
</dbReference>
<name>A0A3D9HWY2_9PROT</name>
<dbReference type="Pfam" id="PF08502">
    <property type="entry name" value="LeuA_dimer"/>
    <property type="match status" value="1"/>
</dbReference>
<dbReference type="InterPro" id="IPR000891">
    <property type="entry name" value="PYR_CT"/>
</dbReference>
<keyword evidence="12" id="KW-1185">Reference proteome</keyword>
<dbReference type="EMBL" id="QRDW01000001">
    <property type="protein sequence ID" value="RED53925.1"/>
    <property type="molecule type" value="Genomic_DNA"/>
</dbReference>
<evidence type="ECO:0000256" key="4">
    <source>
        <dbReference type="ARBA" id="ARBA00022624"/>
    </source>
</evidence>
<feature type="domain" description="Pyruvate carboxyltransferase" evidence="10">
    <location>
        <begin position="5"/>
        <end position="267"/>
    </location>
</feature>
<evidence type="ECO:0000313" key="12">
    <source>
        <dbReference type="Proteomes" id="UP000256845"/>
    </source>
</evidence>
<dbReference type="CDD" id="cd07941">
    <property type="entry name" value="DRE_TIM_LeuA3"/>
    <property type="match status" value="1"/>
</dbReference>
<dbReference type="NCBIfam" id="TIGR00977">
    <property type="entry name" value="citramal_synth"/>
    <property type="match status" value="1"/>
</dbReference>
<dbReference type="Gene3D" id="3.20.20.70">
    <property type="entry name" value="Aldolase class I"/>
    <property type="match status" value="1"/>
</dbReference>
<dbReference type="PANTHER" id="PTHR43538:SF1">
    <property type="entry name" value="(R)-CITRAMALATE SYNTHASE"/>
    <property type="match status" value="1"/>
</dbReference>
<dbReference type="PANTHER" id="PTHR43538">
    <property type="entry name" value="ALPHA-IPM SYNTHASE/HOMOCITRATE SYNTHASE"/>
    <property type="match status" value="1"/>
</dbReference>
<keyword evidence="3" id="KW-0028">Amino-acid biosynthesis</keyword>
<dbReference type="Gene3D" id="3.30.160.270">
    <property type="match status" value="1"/>
</dbReference>
<evidence type="ECO:0000256" key="3">
    <source>
        <dbReference type="ARBA" id="ARBA00022605"/>
    </source>
</evidence>
<comment type="caution">
    <text evidence="11">The sequence shown here is derived from an EMBL/GenBank/DDBJ whole genome shotgun (WGS) entry which is preliminary data.</text>
</comment>
<dbReference type="GO" id="GO:0043714">
    <property type="term" value="F:(R)-citramalate synthase activity"/>
    <property type="evidence" value="ECO:0007669"/>
    <property type="project" value="UniProtKB-UniRule"/>
</dbReference>
<proteinExistence type="inferred from homology"/>
<dbReference type="Gene3D" id="1.10.238.260">
    <property type="match status" value="1"/>
</dbReference>
<dbReference type="GO" id="GO:0009097">
    <property type="term" value="P:isoleucine biosynthetic process"/>
    <property type="evidence" value="ECO:0007669"/>
    <property type="project" value="UniProtKB-UniRule"/>
</dbReference>
<dbReference type="GO" id="GO:0009098">
    <property type="term" value="P:L-leucine biosynthetic process"/>
    <property type="evidence" value="ECO:0007669"/>
    <property type="project" value="InterPro"/>
</dbReference>
<evidence type="ECO:0000256" key="8">
    <source>
        <dbReference type="NCBIfam" id="TIGR00977"/>
    </source>
</evidence>
<evidence type="ECO:0000256" key="6">
    <source>
        <dbReference type="ARBA" id="ARBA00023304"/>
    </source>
</evidence>
<evidence type="ECO:0000256" key="1">
    <source>
        <dbReference type="ARBA" id="ARBA00004743"/>
    </source>
</evidence>
<gene>
    <name evidence="11" type="ORF">DFP90_101724</name>
</gene>
<dbReference type="InterPro" id="IPR005675">
    <property type="entry name" value="Citramal_synthase"/>
</dbReference>